<dbReference type="GO" id="GO:0051301">
    <property type="term" value="P:cell division"/>
    <property type="evidence" value="ECO:0007669"/>
    <property type="project" value="UniProtKB-KW"/>
</dbReference>
<evidence type="ECO:0000313" key="9">
    <source>
        <dbReference type="EMBL" id="PUZ42106.1"/>
    </source>
</evidence>
<evidence type="ECO:0000256" key="4">
    <source>
        <dbReference type="ARBA" id="ARBA00023254"/>
    </source>
</evidence>
<dbReference type="InterPro" id="IPR006671">
    <property type="entry name" value="Cyclin_N"/>
</dbReference>
<dbReference type="InterPro" id="IPR004367">
    <property type="entry name" value="Cyclin_C-dom"/>
</dbReference>
<evidence type="ECO:0000256" key="3">
    <source>
        <dbReference type="ARBA" id="ARBA00023127"/>
    </source>
</evidence>
<keyword evidence="10" id="KW-1185">Reference proteome</keyword>
<accession>A0A2T7CFH4</accession>
<feature type="domain" description="Cyclin-like" evidence="8">
    <location>
        <begin position="270"/>
        <end position="357"/>
    </location>
</feature>
<dbReference type="CDD" id="cd20537">
    <property type="entry name" value="CYCLIN_CCNO-like_rpt2"/>
    <property type="match status" value="1"/>
</dbReference>
<dbReference type="InterPro" id="IPR048258">
    <property type="entry name" value="Cyclins_cyclin-box"/>
</dbReference>
<evidence type="ECO:0000256" key="5">
    <source>
        <dbReference type="ARBA" id="ARBA00023306"/>
    </source>
</evidence>
<dbReference type="FunFam" id="1.10.472.10:FF:000100">
    <property type="entry name" value="Cyclin-SDS"/>
    <property type="match status" value="1"/>
</dbReference>
<dbReference type="AlphaFoldDB" id="A0A2T7CFH4"/>
<dbReference type="STRING" id="1504633.A0A2T7CFH4"/>
<proteinExistence type="inferred from homology"/>
<evidence type="ECO:0000256" key="6">
    <source>
        <dbReference type="RuleBase" id="RU000383"/>
    </source>
</evidence>
<dbReference type="Proteomes" id="UP000244336">
    <property type="component" value="Chromosome 9"/>
</dbReference>
<dbReference type="InterPro" id="IPR036915">
    <property type="entry name" value="Cyclin-like_sf"/>
</dbReference>
<evidence type="ECO:0000313" key="10">
    <source>
        <dbReference type="Proteomes" id="UP000244336"/>
    </source>
</evidence>
<dbReference type="OrthoDB" id="5590282at2759"/>
<dbReference type="PANTHER" id="PTHR10177">
    <property type="entry name" value="CYCLINS"/>
    <property type="match status" value="1"/>
</dbReference>
<dbReference type="InterPro" id="IPR013763">
    <property type="entry name" value="Cyclin-like_dom"/>
</dbReference>
<feature type="region of interest" description="Disordered" evidence="7">
    <location>
        <begin position="65"/>
        <end position="89"/>
    </location>
</feature>
<evidence type="ECO:0000256" key="7">
    <source>
        <dbReference type="SAM" id="MobiDB-lite"/>
    </source>
</evidence>
<comment type="similarity">
    <text evidence="1 6">Belongs to the cyclin family.</text>
</comment>
<dbReference type="Gramene" id="PUZ42106">
    <property type="protein sequence ID" value="PUZ42106"/>
    <property type="gene ID" value="GQ55_9G558100"/>
</dbReference>
<gene>
    <name evidence="9" type="ORF">GQ55_9G558100</name>
</gene>
<dbReference type="InterPro" id="IPR039361">
    <property type="entry name" value="Cyclin"/>
</dbReference>
<keyword evidence="2" id="KW-0132">Cell division</keyword>
<reference evidence="9 10" key="1">
    <citation type="submission" date="2018-04" db="EMBL/GenBank/DDBJ databases">
        <title>WGS assembly of Panicum hallii var. hallii HAL2.</title>
        <authorList>
            <person name="Lovell J."/>
            <person name="Jenkins J."/>
            <person name="Lowry D."/>
            <person name="Mamidi S."/>
            <person name="Sreedasyam A."/>
            <person name="Weng X."/>
            <person name="Barry K."/>
            <person name="Bonette J."/>
            <person name="Campitelli B."/>
            <person name="Daum C."/>
            <person name="Gordon S."/>
            <person name="Gould B."/>
            <person name="Lipzen A."/>
            <person name="MacQueen A."/>
            <person name="Palacio-Mejia J."/>
            <person name="Plott C."/>
            <person name="Shakirov E."/>
            <person name="Shu S."/>
            <person name="Yoshinaga Y."/>
            <person name="Zane M."/>
            <person name="Rokhsar D."/>
            <person name="Grimwood J."/>
            <person name="Schmutz J."/>
            <person name="Juenger T."/>
        </authorList>
    </citation>
    <scope>NUCLEOTIDE SEQUENCE [LARGE SCALE GENOMIC DNA]</scope>
    <source>
        <strain evidence="10">cv. HAL2</strain>
    </source>
</reference>
<name>A0A2T7CFH4_9POAL</name>
<dbReference type="Pfam" id="PF00134">
    <property type="entry name" value="Cyclin_N"/>
    <property type="match status" value="1"/>
</dbReference>
<dbReference type="PROSITE" id="PS00292">
    <property type="entry name" value="CYCLINS"/>
    <property type="match status" value="1"/>
</dbReference>
<keyword evidence="5" id="KW-0131">Cell cycle</keyword>
<dbReference type="Gene3D" id="1.10.472.10">
    <property type="entry name" value="Cyclin-like"/>
    <property type="match status" value="2"/>
</dbReference>
<feature type="compositionally biased region" description="Basic and acidic residues" evidence="7">
    <location>
        <begin position="69"/>
        <end position="84"/>
    </location>
</feature>
<evidence type="ECO:0000259" key="8">
    <source>
        <dbReference type="SMART" id="SM00385"/>
    </source>
</evidence>
<feature type="compositionally biased region" description="Low complexity" evidence="7">
    <location>
        <begin position="1"/>
        <end position="16"/>
    </location>
</feature>
<evidence type="ECO:0000256" key="2">
    <source>
        <dbReference type="ARBA" id="ARBA00022618"/>
    </source>
</evidence>
<sequence length="459" mass="51075">MPLTLLVPVPTRPRSNPFRRRRGAAPLLLDQAATAAAAGKWPTESSTSASSCFYSEVISASSTSLAEYQHPEKRPRHQDADEARPAGSECSEVIGGARACPAEVEASESSCLDSVLESDLACPEQLADTAEATEYSSAFEELTPSEPEEDEEVLSGPCRCAEYSLSPLISFPLTEDDGGDAAPSETFSLFLDFAKQFVPCVHPEARAVNNAALDLLTGRRFEDLDDEESYERFRRRERREAIARDYTEVYGSMPGSDGLLVVEQRVVMVNWIIEHSHLMKLQPVTVFMGIGLMDRFLTQGYMKGLRNLQLLGIACITLATRIEENQPYNCVLQKTFKVGMNIYSRSDVVAMEWLVQEVLNFKCFVTTTDHFLWFYLKAAKADDRVADLAKYLSLLSLLNHKQLSFWPSTVAAAMVALACLATDNESSCHLVMETHMRTQDDDLPECLMSLDWLINYASL</sequence>
<protein>
    <recommendedName>
        <fullName evidence="8">Cyclin-like domain-containing protein</fullName>
    </recommendedName>
</protein>
<keyword evidence="3 6" id="KW-0195">Cyclin</keyword>
<evidence type="ECO:0000256" key="1">
    <source>
        <dbReference type="ARBA" id="ARBA00008742"/>
    </source>
</evidence>
<dbReference type="GO" id="GO:0007129">
    <property type="term" value="P:homologous chromosome pairing at meiosis"/>
    <property type="evidence" value="ECO:0007669"/>
    <property type="project" value="EnsemblPlants"/>
</dbReference>
<organism evidence="9 10">
    <name type="scientific">Panicum hallii var. hallii</name>
    <dbReference type="NCBI Taxonomy" id="1504633"/>
    <lineage>
        <taxon>Eukaryota</taxon>
        <taxon>Viridiplantae</taxon>
        <taxon>Streptophyta</taxon>
        <taxon>Embryophyta</taxon>
        <taxon>Tracheophyta</taxon>
        <taxon>Spermatophyta</taxon>
        <taxon>Magnoliopsida</taxon>
        <taxon>Liliopsida</taxon>
        <taxon>Poales</taxon>
        <taxon>Poaceae</taxon>
        <taxon>PACMAD clade</taxon>
        <taxon>Panicoideae</taxon>
        <taxon>Panicodae</taxon>
        <taxon>Paniceae</taxon>
        <taxon>Panicinae</taxon>
        <taxon>Panicum</taxon>
        <taxon>Panicum sect. Panicum</taxon>
    </lineage>
</organism>
<dbReference type="SUPFAM" id="SSF47954">
    <property type="entry name" value="Cyclin-like"/>
    <property type="match status" value="2"/>
</dbReference>
<dbReference type="FunFam" id="1.10.472.10:FF:000106">
    <property type="entry name" value="Cyclin-SDS"/>
    <property type="match status" value="1"/>
</dbReference>
<dbReference type="EMBL" id="CM009757">
    <property type="protein sequence ID" value="PUZ42106.1"/>
    <property type="molecule type" value="Genomic_DNA"/>
</dbReference>
<feature type="region of interest" description="Disordered" evidence="7">
    <location>
        <begin position="1"/>
        <end position="23"/>
    </location>
</feature>
<dbReference type="SMART" id="SM00385">
    <property type="entry name" value="CYCLIN"/>
    <property type="match status" value="2"/>
</dbReference>
<feature type="domain" description="Cyclin-like" evidence="8">
    <location>
        <begin position="370"/>
        <end position="451"/>
    </location>
</feature>
<keyword evidence="4" id="KW-0469">Meiosis</keyword>
<dbReference type="Pfam" id="PF02984">
    <property type="entry name" value="Cyclin_C"/>
    <property type="match status" value="1"/>
</dbReference>